<proteinExistence type="predicted"/>
<accession>A0ACB0LW72</accession>
<gene>
    <name evidence="1" type="ORF">MILVUS5_LOCUS36276</name>
</gene>
<sequence>MEEAKDNLCIAKLFNLKDKKKKKKKKKKKGKSVAIDFATAPIDDGSGSSTGSDANPRISLFDLSVENFFEYIDTVAKLCGEDERIAAIEESEIKRMFSSVIFLREWRDFKYPSKSIRFAYGLENSECYEGSGIKDINLPQFSSAIVPKHDMQKEELLGDAKSQESRDFVMNVGGSVWALDWCPKMHEEPDCSITCEFIAVAAHPPGSSYHKMGASLIGRGAVQIWCLLNNIREPNEEVSSFPGKKEKKPKKDTGTNDKSTEIKRPRGRPRKNPTGIVVDDTQSLTAQENPENNEEIVPITNKRKRGRPKKNPTENNEEMVPITNNRKRGRPKQNLTVVAVDDTNCETVQFEENSMEFPAPNGNNEKTEEIFRITYKRKKVPRGNEAMNEKPALIKRPIRRPKKNSKEVTANDPNCEKQFVPLAVQLPDSAEFISPDIVHGNSDEHHSQQLSTSKGKKSKKAASACNSEKLVTGSRLDINHGERRYSQDTSRPLLIQCENEANHQPHGSSVLEPEASTCPIPRHVALPRVVSCLAHNGKVAWDVKWRPLNNLDSSCKHRMGYLAVLLGNGSLEVWDVPLPHALRAIYMHREGTDPRFIKLEPVFKCSMLKRGSIQSIPLTVEWSTMPPHDYLLAGCHDGTVALWKFSPNSSSKCDDTKPVLCFGGDTVPIRTIAWAPFEGDPESSNIIVTAGHDGLKFWDLRNPFRPLRILQPSQRIIYSLDWLSNPSCIIMSFEDGTMKTISLVKAASDLPVTGTIYTGKKQPWLHGSTYSSYAIWSVQVSRITGMVAYCGADGAAIRYQLITKAVENEHWHNRLPFSLCGSVSEEESTIIVNTPLSNSLFPLKKAQERGRCAESFRDLLAKSRIETNKISKTSSNDCRILALNDGDSLGLESVSEEALSSQEKPKRPKSSSSSKKPFDKTVCSDVVSTNTHGVDNEKLDSGSIHEPEVFPPKMAALHKVRWNMNKGSERWLCFGGANGLVRCQKIVYSYTDKKWALKR</sequence>
<name>A0ACB0LW72_TRIPR</name>
<dbReference type="EMBL" id="CASHSV030000716">
    <property type="protein sequence ID" value="CAJ2672676.1"/>
    <property type="molecule type" value="Genomic_DNA"/>
</dbReference>
<evidence type="ECO:0000313" key="1">
    <source>
        <dbReference type="EMBL" id="CAJ2672676.1"/>
    </source>
</evidence>
<organism evidence="1 2">
    <name type="scientific">Trifolium pratense</name>
    <name type="common">Red clover</name>
    <dbReference type="NCBI Taxonomy" id="57577"/>
    <lineage>
        <taxon>Eukaryota</taxon>
        <taxon>Viridiplantae</taxon>
        <taxon>Streptophyta</taxon>
        <taxon>Embryophyta</taxon>
        <taxon>Tracheophyta</taxon>
        <taxon>Spermatophyta</taxon>
        <taxon>Magnoliopsida</taxon>
        <taxon>eudicotyledons</taxon>
        <taxon>Gunneridae</taxon>
        <taxon>Pentapetalae</taxon>
        <taxon>rosids</taxon>
        <taxon>fabids</taxon>
        <taxon>Fabales</taxon>
        <taxon>Fabaceae</taxon>
        <taxon>Papilionoideae</taxon>
        <taxon>50 kb inversion clade</taxon>
        <taxon>NPAAA clade</taxon>
        <taxon>Hologalegina</taxon>
        <taxon>IRL clade</taxon>
        <taxon>Trifolieae</taxon>
        <taxon>Trifolium</taxon>
    </lineage>
</organism>
<reference evidence="1" key="1">
    <citation type="submission" date="2023-10" db="EMBL/GenBank/DDBJ databases">
        <authorList>
            <person name="Rodriguez Cubillos JULIANA M."/>
            <person name="De Vega J."/>
        </authorList>
    </citation>
    <scope>NUCLEOTIDE SEQUENCE</scope>
</reference>
<protein>
    <submittedName>
        <fullName evidence="1">Uncharacterized protein</fullName>
    </submittedName>
</protein>
<keyword evidence="2" id="KW-1185">Reference proteome</keyword>
<dbReference type="Proteomes" id="UP001177021">
    <property type="component" value="Unassembled WGS sequence"/>
</dbReference>
<comment type="caution">
    <text evidence="1">The sequence shown here is derived from an EMBL/GenBank/DDBJ whole genome shotgun (WGS) entry which is preliminary data.</text>
</comment>
<evidence type="ECO:0000313" key="2">
    <source>
        <dbReference type="Proteomes" id="UP001177021"/>
    </source>
</evidence>